<feature type="active site" description="Proton acceptor" evidence="7">
    <location>
        <position position="334"/>
    </location>
</feature>
<dbReference type="Proteomes" id="UP000051061">
    <property type="component" value="Unassembled WGS sequence"/>
</dbReference>
<evidence type="ECO:0000256" key="7">
    <source>
        <dbReference type="HAMAP-Rule" id="MF_00210"/>
    </source>
</evidence>
<gene>
    <name evidence="7" type="primary">aroA</name>
    <name evidence="9" type="ORF">AN965_15440</name>
</gene>
<dbReference type="HAMAP" id="MF_00210">
    <property type="entry name" value="EPSP_synth"/>
    <property type="match status" value="1"/>
</dbReference>
<dbReference type="GO" id="GO:0003866">
    <property type="term" value="F:3-phosphoshikimate 1-carboxyvinyltransferase activity"/>
    <property type="evidence" value="ECO:0007669"/>
    <property type="project" value="UniProtKB-UniRule"/>
</dbReference>
<feature type="binding site" evidence="7">
    <location>
        <position position="45"/>
    </location>
    <ligand>
        <name>3-phosphoshikimate</name>
        <dbReference type="ChEBI" id="CHEBI:145989"/>
    </ligand>
</feature>
<dbReference type="InterPro" id="IPR001986">
    <property type="entry name" value="Enolpyruvate_Tfrase_dom"/>
</dbReference>
<evidence type="ECO:0000256" key="2">
    <source>
        <dbReference type="ARBA" id="ARBA00009948"/>
    </source>
</evidence>
<comment type="pathway">
    <text evidence="1 7">Metabolic intermediate biosynthesis; chorismate biosynthesis; chorismate from D-erythrose 4-phosphate and phosphoenolpyruvate: step 6/7.</text>
</comment>
<accession>A0A9D5HWW3</accession>
<dbReference type="InterPro" id="IPR023193">
    <property type="entry name" value="EPSP_synthase_CS"/>
</dbReference>
<organism evidence="9 10">
    <name type="scientific">Alkalicoccobacillus plakortidis</name>
    <dbReference type="NCBI Taxonomy" id="444060"/>
    <lineage>
        <taxon>Bacteria</taxon>
        <taxon>Bacillati</taxon>
        <taxon>Bacillota</taxon>
        <taxon>Bacilli</taxon>
        <taxon>Bacillales</taxon>
        <taxon>Bacillaceae</taxon>
        <taxon>Alkalicoccobacillus</taxon>
    </lineage>
</organism>
<evidence type="ECO:0000256" key="3">
    <source>
        <dbReference type="ARBA" id="ARBA00022605"/>
    </source>
</evidence>
<protein>
    <recommendedName>
        <fullName evidence="7">3-phosphoshikimate 1-carboxyvinyltransferase</fullName>
        <ecNumber evidence="7">2.5.1.19</ecNumber>
    </recommendedName>
    <alternativeName>
        <fullName evidence="7">5-enolpyruvylshikimate-3-phosphate synthase</fullName>
        <shortName evidence="7">EPSP synthase</shortName>
        <shortName evidence="7">EPSPS</shortName>
    </alternativeName>
</protein>
<proteinExistence type="inferred from homology"/>
<keyword evidence="3 7" id="KW-0028">Amino-acid biosynthesis</keyword>
<dbReference type="InterPro" id="IPR013792">
    <property type="entry name" value="RNA3'P_cycl/enolpyr_Trfase_a/b"/>
</dbReference>
<evidence type="ECO:0000256" key="5">
    <source>
        <dbReference type="ARBA" id="ARBA00023141"/>
    </source>
</evidence>
<feature type="binding site" evidence="7">
    <location>
        <position position="406"/>
    </location>
    <ligand>
        <name>phosphoenolpyruvate</name>
        <dbReference type="ChEBI" id="CHEBI:58702"/>
    </ligand>
</feature>
<feature type="binding site" evidence="7">
    <location>
        <position position="191"/>
    </location>
    <ligand>
        <name>3-phosphoshikimate</name>
        <dbReference type="ChEBI" id="CHEBI:145989"/>
    </ligand>
</feature>
<feature type="binding site" evidence="7">
    <location>
        <position position="143"/>
    </location>
    <ligand>
        <name>phosphoenolpyruvate</name>
        <dbReference type="ChEBI" id="CHEBI:58702"/>
    </ligand>
</feature>
<dbReference type="SUPFAM" id="SSF55205">
    <property type="entry name" value="EPT/RTPC-like"/>
    <property type="match status" value="1"/>
</dbReference>
<keyword evidence="5 7" id="KW-0057">Aromatic amino acid biosynthesis</keyword>
<dbReference type="Pfam" id="PF00275">
    <property type="entry name" value="EPSP_synthase"/>
    <property type="match status" value="1"/>
</dbReference>
<comment type="catalytic activity">
    <reaction evidence="6">
        <text>3-phosphoshikimate + phosphoenolpyruvate = 5-O-(1-carboxyvinyl)-3-phosphoshikimate + phosphate</text>
        <dbReference type="Rhea" id="RHEA:21256"/>
        <dbReference type="ChEBI" id="CHEBI:43474"/>
        <dbReference type="ChEBI" id="CHEBI:57701"/>
        <dbReference type="ChEBI" id="CHEBI:58702"/>
        <dbReference type="ChEBI" id="CHEBI:145989"/>
        <dbReference type="EC" id="2.5.1.19"/>
    </reaction>
    <physiologicalReaction direction="left-to-right" evidence="6">
        <dbReference type="Rhea" id="RHEA:21257"/>
    </physiologicalReaction>
</comment>
<dbReference type="CDD" id="cd01556">
    <property type="entry name" value="EPSP_synthase"/>
    <property type="match status" value="1"/>
</dbReference>
<dbReference type="EMBL" id="LJJD01000034">
    <property type="protein sequence ID" value="KQL56058.1"/>
    <property type="molecule type" value="Genomic_DNA"/>
</dbReference>
<feature type="binding site" evidence="7">
    <location>
        <position position="191"/>
    </location>
    <ligand>
        <name>phosphoenolpyruvate</name>
        <dbReference type="ChEBI" id="CHEBI:58702"/>
    </ligand>
</feature>
<dbReference type="InterPro" id="IPR006264">
    <property type="entry name" value="EPSP_synthase"/>
</dbReference>
<feature type="binding site" evidence="7">
    <location>
        <position position="114"/>
    </location>
    <ligand>
        <name>phosphoenolpyruvate</name>
        <dbReference type="ChEBI" id="CHEBI:58702"/>
    </ligand>
</feature>
<dbReference type="GO" id="GO:0009073">
    <property type="term" value="P:aromatic amino acid family biosynthetic process"/>
    <property type="evidence" value="ECO:0007669"/>
    <property type="project" value="UniProtKB-KW"/>
</dbReference>
<reference evidence="9 10" key="1">
    <citation type="submission" date="2015-09" db="EMBL/GenBank/DDBJ databases">
        <title>Genome sequencing project for genomic taxonomy and phylogenomics of Bacillus-like bacteria.</title>
        <authorList>
            <person name="Liu B."/>
            <person name="Wang J."/>
            <person name="Zhu Y."/>
            <person name="Liu G."/>
            <person name="Chen Q."/>
            <person name="Chen Z."/>
            <person name="Lan J."/>
            <person name="Che J."/>
            <person name="Ge C."/>
            <person name="Shi H."/>
            <person name="Pan Z."/>
            <person name="Liu X."/>
        </authorList>
    </citation>
    <scope>NUCLEOTIDE SEQUENCE [LARGE SCALE GENOMIC DNA]</scope>
    <source>
        <strain evidence="9 10">DSM 19153</strain>
    </source>
</reference>
<comment type="subunit">
    <text evidence="7">Monomer.</text>
</comment>
<dbReference type="NCBIfam" id="TIGR01356">
    <property type="entry name" value="aroA"/>
    <property type="match status" value="1"/>
</dbReference>
<dbReference type="GO" id="GO:0005737">
    <property type="term" value="C:cytoplasm"/>
    <property type="evidence" value="ECO:0007669"/>
    <property type="project" value="UniProtKB-SubCell"/>
</dbReference>
<keyword evidence="4 7" id="KW-0808">Transferase</keyword>
<feature type="binding site" evidence="7">
    <location>
        <position position="365"/>
    </location>
    <ligand>
        <name>phosphoenolpyruvate</name>
        <dbReference type="ChEBI" id="CHEBI:58702"/>
    </ligand>
</feature>
<feature type="binding site" evidence="7">
    <location>
        <position position="189"/>
    </location>
    <ligand>
        <name>3-phosphoshikimate</name>
        <dbReference type="ChEBI" id="CHEBI:145989"/>
    </ligand>
</feature>
<dbReference type="InterPro" id="IPR036968">
    <property type="entry name" value="Enolpyruvate_Tfrase_sf"/>
</dbReference>
<comment type="subcellular location">
    <subcellularLocation>
        <location evidence="7">Cytoplasm</location>
    </subcellularLocation>
</comment>
<comment type="similarity">
    <text evidence="2 7">Belongs to the EPSP synthase family.</text>
</comment>
<feature type="binding site" evidence="7">
    <location>
        <position position="46"/>
    </location>
    <ligand>
        <name>3-phosphoshikimate</name>
        <dbReference type="ChEBI" id="CHEBI:145989"/>
    </ligand>
</feature>
<dbReference type="PIRSF" id="PIRSF000505">
    <property type="entry name" value="EPSPS"/>
    <property type="match status" value="1"/>
</dbReference>
<dbReference type="PROSITE" id="PS00885">
    <property type="entry name" value="EPSP_SYNTHASE_2"/>
    <property type="match status" value="1"/>
</dbReference>
<dbReference type="PANTHER" id="PTHR21090:SF5">
    <property type="entry name" value="PENTAFUNCTIONAL AROM POLYPEPTIDE"/>
    <property type="match status" value="1"/>
</dbReference>
<evidence type="ECO:0000313" key="9">
    <source>
        <dbReference type="EMBL" id="KQL56058.1"/>
    </source>
</evidence>
<dbReference type="AlphaFoldDB" id="A0A9D5HWW3"/>
<comment type="caution">
    <text evidence="9">The sequence shown here is derived from an EMBL/GenBank/DDBJ whole genome shotgun (WGS) entry which is preliminary data.</text>
</comment>
<dbReference type="Gene3D" id="3.65.10.10">
    <property type="entry name" value="Enolpyruvate transferase domain"/>
    <property type="match status" value="2"/>
</dbReference>
<evidence type="ECO:0000256" key="4">
    <source>
        <dbReference type="ARBA" id="ARBA00022679"/>
    </source>
</evidence>
<evidence type="ECO:0000313" key="10">
    <source>
        <dbReference type="Proteomes" id="UP000051061"/>
    </source>
</evidence>
<dbReference type="EC" id="2.5.1.19" evidence="7"/>
<sequence length="451" mass="48730">MVKMKDGNVDERARSPWTPLKGVQQVAVAPSSKKIDGEVTIPGSKSLTNRAFIMSALAKGTSTLKGFLRSDDAYWCIDALKKLGVSIDVDGDVAKVTGTGQKWSSDDLYIGAAGTVARFLPGSLVTANDGEWKIEASESMTKRPVAPLIEALRSLGGHITYEKKEGFYPLLIKGKPLDGGEVTLSGKISSQYISGLLIAGPYFKSPLKVSITDHIVQHAYVRLTLDLMEAFGATVSYNEELTEMTVSPSVYTPQDVTLEADASTACYFFALAALNNGRVRVTNVTVETKQPDIEFLTILEKMGCTVTKGKTYVEVQGPAKLKGGFRISMREMSDQTLTLAAMAPFADGPITITEVEHIRYHESNRIKVMADSLKALGIKVEEYQDGLKVYPGTPQGTTLDTYDDHRVAMSLALIGTQVSGVELVDPGCVSKTCPSFFDLLATFGVNVIEKA</sequence>
<name>A0A9D5HWW3_9BACI</name>
<feature type="binding site" evidence="7">
    <location>
        <position position="431"/>
    </location>
    <ligand>
        <name>phosphoenolpyruvate</name>
        <dbReference type="ChEBI" id="CHEBI:58702"/>
    </ligand>
</feature>
<feature type="binding site" evidence="7">
    <location>
        <position position="190"/>
    </location>
    <ligand>
        <name>3-phosphoshikimate</name>
        <dbReference type="ChEBI" id="CHEBI:145989"/>
    </ligand>
</feature>
<feature type="binding site" evidence="7">
    <location>
        <position position="334"/>
    </location>
    <ligand>
        <name>3-phosphoshikimate</name>
        <dbReference type="ChEBI" id="CHEBI:145989"/>
    </ligand>
</feature>
<evidence type="ECO:0000259" key="8">
    <source>
        <dbReference type="Pfam" id="PF00275"/>
    </source>
</evidence>
<dbReference type="GO" id="GO:0009423">
    <property type="term" value="P:chorismate biosynthetic process"/>
    <property type="evidence" value="ECO:0007669"/>
    <property type="project" value="UniProtKB-UniRule"/>
</dbReference>
<comment type="function">
    <text evidence="7">Catalyzes the transfer of the enolpyruvyl moiety of phosphoenolpyruvate (PEP) to the 5-hydroxyl of shikimate-3-phosphate (S3P) to produce enolpyruvyl shikimate-3-phosphate and inorganic phosphate.</text>
</comment>
<feature type="binding site" evidence="7">
    <location>
        <position position="45"/>
    </location>
    <ligand>
        <name>phosphoenolpyruvate</name>
        <dbReference type="ChEBI" id="CHEBI:58702"/>
    </ligand>
</feature>
<dbReference type="GO" id="GO:0008652">
    <property type="term" value="P:amino acid biosynthetic process"/>
    <property type="evidence" value="ECO:0007669"/>
    <property type="project" value="UniProtKB-KW"/>
</dbReference>
<comment type="caution">
    <text evidence="7">Lacks conserved residue(s) required for the propagation of feature annotation.</text>
</comment>
<keyword evidence="10" id="KW-1185">Reference proteome</keyword>
<feature type="domain" description="Enolpyruvate transferase" evidence="8">
    <location>
        <begin position="32"/>
        <end position="439"/>
    </location>
</feature>
<dbReference type="PANTHER" id="PTHR21090">
    <property type="entry name" value="AROM/DEHYDROQUINATE SYNTHASE"/>
    <property type="match status" value="1"/>
</dbReference>
<feature type="binding site" evidence="7">
    <location>
        <position position="361"/>
    </location>
    <ligand>
        <name>3-phosphoshikimate</name>
        <dbReference type="ChEBI" id="CHEBI:145989"/>
    </ligand>
</feature>
<evidence type="ECO:0000256" key="6">
    <source>
        <dbReference type="ARBA" id="ARBA00044633"/>
    </source>
</evidence>
<evidence type="ECO:0000256" key="1">
    <source>
        <dbReference type="ARBA" id="ARBA00004811"/>
    </source>
</evidence>
<feature type="binding site" evidence="7">
    <location>
        <position position="50"/>
    </location>
    <ligand>
        <name>3-phosphoshikimate</name>
        <dbReference type="ChEBI" id="CHEBI:145989"/>
    </ligand>
</feature>
<keyword evidence="7" id="KW-0963">Cytoplasm</keyword>